<evidence type="ECO:0000313" key="1">
    <source>
        <dbReference type="EMBL" id="SFQ79175.1"/>
    </source>
</evidence>
<dbReference type="Gene3D" id="3.30.559.10">
    <property type="entry name" value="Chloramphenicol acetyltransferase-like domain"/>
    <property type="match status" value="1"/>
</dbReference>
<dbReference type="Proteomes" id="UP000182762">
    <property type="component" value="Unassembled WGS sequence"/>
</dbReference>
<organism evidence="1 2">
    <name type="scientific">Priestia endophytica DSM 13796</name>
    <dbReference type="NCBI Taxonomy" id="1121089"/>
    <lineage>
        <taxon>Bacteria</taxon>
        <taxon>Bacillati</taxon>
        <taxon>Bacillota</taxon>
        <taxon>Bacilli</taxon>
        <taxon>Bacillales</taxon>
        <taxon>Bacillaceae</taxon>
        <taxon>Priestia</taxon>
    </lineage>
</organism>
<evidence type="ECO:0000313" key="2">
    <source>
        <dbReference type="Proteomes" id="UP000182762"/>
    </source>
</evidence>
<dbReference type="PIRSF" id="PIRSF000440">
    <property type="entry name" value="CAT"/>
    <property type="match status" value="1"/>
</dbReference>
<dbReference type="Pfam" id="PF00302">
    <property type="entry name" value="CAT"/>
    <property type="match status" value="1"/>
</dbReference>
<dbReference type="InterPro" id="IPR001707">
    <property type="entry name" value="Cmp_AcTrfase"/>
</dbReference>
<protein>
    <submittedName>
        <fullName evidence="1">Chloramphenicol O-acetyltransferase type A</fullName>
    </submittedName>
</protein>
<proteinExistence type="predicted"/>
<gene>
    <name evidence="1" type="ORF">SAMN02745910_03522</name>
</gene>
<comment type="caution">
    <text evidence="1">The sequence shown here is derived from an EMBL/GenBank/DDBJ whole genome shotgun (WGS) entry which is preliminary data.</text>
</comment>
<reference evidence="1 2" key="1">
    <citation type="submission" date="2016-10" db="EMBL/GenBank/DDBJ databases">
        <authorList>
            <person name="Varghese N."/>
            <person name="Submissions S."/>
        </authorList>
    </citation>
    <scope>NUCLEOTIDE SEQUENCE [LARGE SCALE GENOMIC DNA]</scope>
    <source>
        <strain evidence="1 2">DSM 13796</strain>
    </source>
</reference>
<keyword evidence="2" id="KW-1185">Reference proteome</keyword>
<dbReference type="SUPFAM" id="SSF52777">
    <property type="entry name" value="CoA-dependent acyltransferases"/>
    <property type="match status" value="1"/>
</dbReference>
<dbReference type="NCBIfam" id="NF000491">
    <property type="entry name" value="chloram_CatA"/>
    <property type="match status" value="1"/>
</dbReference>
<accession>A0A1I6BDY3</accession>
<dbReference type="EMBL" id="FOXX01000009">
    <property type="protein sequence ID" value="SFQ79175.1"/>
    <property type="molecule type" value="Genomic_DNA"/>
</dbReference>
<name>A0A1I6BDY3_9BACI</name>
<dbReference type="GeneID" id="93712118"/>
<dbReference type="PANTHER" id="PTHR38474:SF2">
    <property type="entry name" value="CHLORAMPHENICOL ACETYLTRANSFERASE"/>
    <property type="match status" value="1"/>
</dbReference>
<dbReference type="PANTHER" id="PTHR38474">
    <property type="entry name" value="SLR0299 PROTEIN"/>
    <property type="match status" value="1"/>
</dbReference>
<dbReference type="SMART" id="SM01059">
    <property type="entry name" value="CAT"/>
    <property type="match status" value="1"/>
</dbReference>
<dbReference type="RefSeq" id="WP_061805854.1">
    <property type="nucleotide sequence ID" value="NZ_FOXX01000009.1"/>
</dbReference>
<dbReference type="InterPro" id="IPR023213">
    <property type="entry name" value="CAT-like_dom_sf"/>
</dbReference>
<sequence length="217" mass="25566">MNFHQIDIEHWNRKEHFHHYMSGAKCSFNMTANVDVTELLVALKDKDIKFYPAFIYMVTRIVNKHREFRTTFNEKGILGYWNEVVPNYTVFHRDARTFSALWTDYSSDFSTFYKDYESDLNVFGHQKGLWVKENVPPHTFSISSIPWVNFSSFELNLFNGEDYLLPIITCGKYASNGEQTLLPISIRVHHAVCDGYHVGLFLHDLQQLIDNYPHWLT</sequence>